<name>A0A162P8I8_COLIC</name>
<protein>
    <submittedName>
        <fullName evidence="2">Cellulose-binding protein</fullName>
    </submittedName>
</protein>
<evidence type="ECO:0000313" key="3">
    <source>
        <dbReference type="Proteomes" id="UP000076584"/>
    </source>
</evidence>
<dbReference type="Gene3D" id="3.90.245.10">
    <property type="entry name" value="Ribonucleoside hydrolase-like"/>
    <property type="match status" value="1"/>
</dbReference>
<feature type="domain" description="Cellulose-binding Sde182 nucleoside hydrolase-like" evidence="1">
    <location>
        <begin position="38"/>
        <end position="109"/>
    </location>
</feature>
<evidence type="ECO:0000313" key="2">
    <source>
        <dbReference type="EMBL" id="KZL86821.1"/>
    </source>
</evidence>
<comment type="caution">
    <text evidence="2">The sequence shown here is derived from an EMBL/GenBank/DDBJ whole genome shotgun (WGS) entry which is preliminary data.</text>
</comment>
<dbReference type="InterPro" id="IPR036452">
    <property type="entry name" value="Ribo_hydro-like"/>
</dbReference>
<accession>A0A162P8I8</accession>
<organism evidence="2 3">
    <name type="scientific">Colletotrichum incanum</name>
    <name type="common">Soybean anthracnose fungus</name>
    <dbReference type="NCBI Taxonomy" id="1573173"/>
    <lineage>
        <taxon>Eukaryota</taxon>
        <taxon>Fungi</taxon>
        <taxon>Dikarya</taxon>
        <taxon>Ascomycota</taxon>
        <taxon>Pezizomycotina</taxon>
        <taxon>Sordariomycetes</taxon>
        <taxon>Hypocreomycetidae</taxon>
        <taxon>Glomerellales</taxon>
        <taxon>Glomerellaceae</taxon>
        <taxon>Colletotrichum</taxon>
        <taxon>Colletotrichum spaethianum species complex</taxon>
    </lineage>
</organism>
<dbReference type="InterPro" id="IPR011483">
    <property type="entry name" value="Sde182_NH-like"/>
</dbReference>
<dbReference type="EMBL" id="LFIW01000366">
    <property type="protein sequence ID" value="KZL86821.1"/>
    <property type="molecule type" value="Genomic_DNA"/>
</dbReference>
<gene>
    <name evidence="2" type="ORF">CI238_08394</name>
</gene>
<dbReference type="Proteomes" id="UP000076584">
    <property type="component" value="Unassembled WGS sequence"/>
</dbReference>
<dbReference type="GO" id="GO:0016799">
    <property type="term" value="F:hydrolase activity, hydrolyzing N-glycosyl compounds"/>
    <property type="evidence" value="ECO:0007669"/>
    <property type="project" value="InterPro"/>
</dbReference>
<keyword evidence="3" id="KW-1185">Reference proteome</keyword>
<evidence type="ECO:0000259" key="1">
    <source>
        <dbReference type="Pfam" id="PF07632"/>
    </source>
</evidence>
<proteinExistence type="predicted"/>
<reference evidence="2 3" key="1">
    <citation type="submission" date="2015-06" db="EMBL/GenBank/DDBJ databases">
        <title>Survival trade-offs in plant roots during colonization by closely related pathogenic and mutualistic fungi.</title>
        <authorList>
            <person name="Hacquard S."/>
            <person name="Kracher B."/>
            <person name="Hiruma K."/>
            <person name="Weinman A."/>
            <person name="Muench P."/>
            <person name="Garrido Oter R."/>
            <person name="Ver Loren van Themaat E."/>
            <person name="Dallerey J.-F."/>
            <person name="Damm U."/>
            <person name="Henrissat B."/>
            <person name="Lespinet O."/>
            <person name="Thon M."/>
            <person name="Kemen E."/>
            <person name="McHardy A.C."/>
            <person name="Schulze-Lefert P."/>
            <person name="O'Connell R.J."/>
        </authorList>
    </citation>
    <scope>NUCLEOTIDE SEQUENCE [LARGE SCALE GENOMIC DNA]</scope>
    <source>
        <strain evidence="2 3">MAFF 238704</strain>
    </source>
</reference>
<dbReference type="Pfam" id="PF07632">
    <property type="entry name" value="Sde182_NH-like"/>
    <property type="match status" value="1"/>
</dbReference>
<dbReference type="STRING" id="1573173.A0A162P8I8"/>
<sequence length="109" mass="12316">MATTSVWLKDTTRRDQLHDIFNAYAKTFPTCRSVHPGGHSEGSEILVRAADASDEPLWVPAWEGASVLPQALWHVNATRSHPKIEKFVAKLRVYTISDQDNTSSWIRQN</sequence>
<dbReference type="AlphaFoldDB" id="A0A162P8I8"/>